<comment type="caution">
    <text evidence="2">The sequence shown here is derived from an EMBL/GenBank/DDBJ whole genome shotgun (WGS) entry which is preliminary data.</text>
</comment>
<dbReference type="InterPro" id="IPR026960">
    <property type="entry name" value="RVT-Znf"/>
</dbReference>
<feature type="domain" description="Reverse transcriptase zinc-binding" evidence="1">
    <location>
        <begin position="6"/>
        <end position="89"/>
    </location>
</feature>
<evidence type="ECO:0000259" key="1">
    <source>
        <dbReference type="Pfam" id="PF13966"/>
    </source>
</evidence>
<dbReference type="EMBL" id="JANJYI010000003">
    <property type="protein sequence ID" value="KAK2655689.1"/>
    <property type="molecule type" value="Genomic_DNA"/>
</dbReference>
<dbReference type="AlphaFoldDB" id="A0AAE0CLN4"/>
<name>A0AAE0CLN4_9ROSI</name>
<sequence>MFLVNSFLKKLDVGNSKKFDDLSGVWLSFSQPKDEIFVWHLLQGSVMVNKVLKNMGLFRDMSEKCLMCSEEKETVDHLFLHSSCSWNLWLDCLKWWGINFFPSASLLYWWKGWEGLRIAKKLKTTWVSMFFAIAWTIWKTRNGKVFRLEATSRAKAIDKVKFRVAWWFKNCGKGSNDMISILILDIARRCLDSGISKASKFKEWIPPIQEVLKFNIDGSVRGSPGQAGIGGILRDKSGNVFCSF</sequence>
<evidence type="ECO:0000313" key="3">
    <source>
        <dbReference type="Proteomes" id="UP001280121"/>
    </source>
</evidence>
<dbReference type="Proteomes" id="UP001280121">
    <property type="component" value="Unassembled WGS sequence"/>
</dbReference>
<dbReference type="Pfam" id="PF13966">
    <property type="entry name" value="zf-RVT"/>
    <property type="match status" value="1"/>
</dbReference>
<evidence type="ECO:0000313" key="2">
    <source>
        <dbReference type="EMBL" id="KAK2655689.1"/>
    </source>
</evidence>
<keyword evidence="3" id="KW-1185">Reference proteome</keyword>
<gene>
    <name evidence="2" type="ORF">Ddye_008741</name>
</gene>
<protein>
    <recommendedName>
        <fullName evidence="1">Reverse transcriptase zinc-binding domain-containing protein</fullName>
    </recommendedName>
</protein>
<accession>A0AAE0CLN4</accession>
<reference evidence="2" key="1">
    <citation type="journal article" date="2023" name="Plant J.">
        <title>Genome sequences and population genomics provide insights into the demographic history, inbreeding, and mutation load of two 'living fossil' tree species of Dipteronia.</title>
        <authorList>
            <person name="Feng Y."/>
            <person name="Comes H.P."/>
            <person name="Chen J."/>
            <person name="Zhu S."/>
            <person name="Lu R."/>
            <person name="Zhang X."/>
            <person name="Li P."/>
            <person name="Qiu J."/>
            <person name="Olsen K.M."/>
            <person name="Qiu Y."/>
        </authorList>
    </citation>
    <scope>NUCLEOTIDE SEQUENCE</scope>
    <source>
        <strain evidence="2">KIB01</strain>
    </source>
</reference>
<organism evidence="2 3">
    <name type="scientific">Dipteronia dyeriana</name>
    <dbReference type="NCBI Taxonomy" id="168575"/>
    <lineage>
        <taxon>Eukaryota</taxon>
        <taxon>Viridiplantae</taxon>
        <taxon>Streptophyta</taxon>
        <taxon>Embryophyta</taxon>
        <taxon>Tracheophyta</taxon>
        <taxon>Spermatophyta</taxon>
        <taxon>Magnoliopsida</taxon>
        <taxon>eudicotyledons</taxon>
        <taxon>Gunneridae</taxon>
        <taxon>Pentapetalae</taxon>
        <taxon>rosids</taxon>
        <taxon>malvids</taxon>
        <taxon>Sapindales</taxon>
        <taxon>Sapindaceae</taxon>
        <taxon>Hippocastanoideae</taxon>
        <taxon>Acereae</taxon>
        <taxon>Dipteronia</taxon>
    </lineage>
</organism>
<proteinExistence type="predicted"/>